<feature type="transmembrane region" description="Helical" evidence="7">
    <location>
        <begin position="288"/>
        <end position="307"/>
    </location>
</feature>
<keyword evidence="9" id="KW-1185">Reference proteome</keyword>
<dbReference type="AlphaFoldDB" id="A0A4Q7KKS6"/>
<feature type="transmembrane region" description="Helical" evidence="7">
    <location>
        <begin position="226"/>
        <end position="247"/>
    </location>
</feature>
<evidence type="ECO:0000256" key="3">
    <source>
        <dbReference type="ARBA" id="ARBA00022475"/>
    </source>
</evidence>
<feature type="transmembrane region" description="Helical" evidence="7">
    <location>
        <begin position="49"/>
        <end position="70"/>
    </location>
</feature>
<dbReference type="Gene3D" id="1.20.1250.20">
    <property type="entry name" value="MFS general substrate transporter like domains"/>
    <property type="match status" value="1"/>
</dbReference>
<feature type="transmembrane region" description="Helical" evidence="7">
    <location>
        <begin position="109"/>
        <end position="130"/>
    </location>
</feature>
<evidence type="ECO:0000313" key="8">
    <source>
        <dbReference type="EMBL" id="RZS36490.1"/>
    </source>
</evidence>
<dbReference type="InterPro" id="IPR010290">
    <property type="entry name" value="TM_effector"/>
</dbReference>
<name>A0A4Q7KKS6_9PSEU</name>
<proteinExistence type="predicted"/>
<dbReference type="EMBL" id="SGWQ01000007">
    <property type="protein sequence ID" value="RZS36490.1"/>
    <property type="molecule type" value="Genomic_DNA"/>
</dbReference>
<feature type="transmembrane region" description="Helical" evidence="7">
    <location>
        <begin position="151"/>
        <end position="171"/>
    </location>
</feature>
<keyword evidence="4 7" id="KW-0812">Transmembrane</keyword>
<evidence type="ECO:0000256" key="6">
    <source>
        <dbReference type="ARBA" id="ARBA00023136"/>
    </source>
</evidence>
<feature type="transmembrane region" description="Helical" evidence="7">
    <location>
        <begin position="20"/>
        <end position="43"/>
    </location>
</feature>
<comment type="caution">
    <text evidence="8">The sequence shown here is derived from an EMBL/GenBank/DDBJ whole genome shotgun (WGS) entry which is preliminary data.</text>
</comment>
<organism evidence="8 9">
    <name type="scientific">Herbihabitans rhizosphaerae</name>
    <dbReference type="NCBI Taxonomy" id="1872711"/>
    <lineage>
        <taxon>Bacteria</taxon>
        <taxon>Bacillati</taxon>
        <taxon>Actinomycetota</taxon>
        <taxon>Actinomycetes</taxon>
        <taxon>Pseudonocardiales</taxon>
        <taxon>Pseudonocardiaceae</taxon>
        <taxon>Herbihabitans</taxon>
    </lineage>
</organism>
<dbReference type="Pfam" id="PF05977">
    <property type="entry name" value="MFS_3"/>
    <property type="match status" value="1"/>
</dbReference>
<keyword evidence="3" id="KW-1003">Cell membrane</keyword>
<evidence type="ECO:0000256" key="5">
    <source>
        <dbReference type="ARBA" id="ARBA00022989"/>
    </source>
</evidence>
<dbReference type="CDD" id="cd06173">
    <property type="entry name" value="MFS_MefA_like"/>
    <property type="match status" value="1"/>
</dbReference>
<evidence type="ECO:0000256" key="2">
    <source>
        <dbReference type="ARBA" id="ARBA00022448"/>
    </source>
</evidence>
<evidence type="ECO:0000313" key="9">
    <source>
        <dbReference type="Proteomes" id="UP000294257"/>
    </source>
</evidence>
<protein>
    <submittedName>
        <fullName evidence="8">Putative MFS family arabinose efflux permease</fullName>
    </submittedName>
</protein>
<gene>
    <name evidence="8" type="ORF">EV193_107171</name>
</gene>
<sequence length="407" mass="41208">MRRALLDVTPLRTSPKYRRLWIGQLCSGIGSQMTLVAVLFQIWQTTHSPAWTGAVGLAAAVPVIVFGLLAGSLVDRTDRRVFYLRATAGEAVCSLLLAAQGFLGPAPAIGVLALVAAQATFVAGAGPAARTFVPRLLPPEQLGAGLALNRIAFSTAMLAGPALGGLIVGWLGVGACYLIDAVTFTIALACARGLPSLRPDGGSSRAGLGGVLDGLAFLGREPAVRAALLTDLAAMVLAMPISLFPLVNAERFGGDPRTLGLFLSAIAVGGAVATVFSGSVARSVRPGALMLAGSLGWGVSIALFGIVPDPVVALGFLIMAGAADTIAVICRGLVVQRHTPDAMLGRAVSAEQIVGQAGPEIGNLRGGLVAGATSGTTALVSGGLLCAGAVVLIAVTNRRVLRSSNER</sequence>
<dbReference type="GO" id="GO:0005886">
    <property type="term" value="C:plasma membrane"/>
    <property type="evidence" value="ECO:0007669"/>
    <property type="project" value="UniProtKB-SubCell"/>
</dbReference>
<dbReference type="Proteomes" id="UP000294257">
    <property type="component" value="Unassembled WGS sequence"/>
</dbReference>
<dbReference type="PANTHER" id="PTHR23513:SF9">
    <property type="entry name" value="ENTEROBACTIN EXPORTER ENTS"/>
    <property type="match status" value="1"/>
</dbReference>
<keyword evidence="5 7" id="KW-1133">Transmembrane helix</keyword>
<keyword evidence="6 7" id="KW-0472">Membrane</keyword>
<dbReference type="InterPro" id="IPR036259">
    <property type="entry name" value="MFS_trans_sf"/>
</dbReference>
<feature type="transmembrane region" description="Helical" evidence="7">
    <location>
        <begin position="259"/>
        <end position="281"/>
    </location>
</feature>
<comment type="subcellular location">
    <subcellularLocation>
        <location evidence="1">Cell inner membrane</location>
        <topology evidence="1">Multi-pass membrane protein</topology>
    </subcellularLocation>
</comment>
<dbReference type="PANTHER" id="PTHR23513">
    <property type="entry name" value="INTEGRAL MEMBRANE EFFLUX PROTEIN-RELATED"/>
    <property type="match status" value="1"/>
</dbReference>
<feature type="transmembrane region" description="Helical" evidence="7">
    <location>
        <begin position="82"/>
        <end position="103"/>
    </location>
</feature>
<reference evidence="8 9" key="1">
    <citation type="submission" date="2019-02" db="EMBL/GenBank/DDBJ databases">
        <title>Genomic Encyclopedia of Type Strains, Phase IV (KMG-IV): sequencing the most valuable type-strain genomes for metagenomic binning, comparative biology and taxonomic classification.</title>
        <authorList>
            <person name="Goeker M."/>
        </authorList>
    </citation>
    <scope>NUCLEOTIDE SEQUENCE [LARGE SCALE GENOMIC DNA]</scope>
    <source>
        <strain evidence="8 9">DSM 101727</strain>
    </source>
</reference>
<feature type="transmembrane region" description="Helical" evidence="7">
    <location>
        <begin position="313"/>
        <end position="334"/>
    </location>
</feature>
<dbReference type="SUPFAM" id="SSF103473">
    <property type="entry name" value="MFS general substrate transporter"/>
    <property type="match status" value="1"/>
</dbReference>
<evidence type="ECO:0000256" key="4">
    <source>
        <dbReference type="ARBA" id="ARBA00022692"/>
    </source>
</evidence>
<evidence type="ECO:0000256" key="1">
    <source>
        <dbReference type="ARBA" id="ARBA00004429"/>
    </source>
</evidence>
<accession>A0A4Q7KKS6</accession>
<evidence type="ECO:0000256" key="7">
    <source>
        <dbReference type="SAM" id="Phobius"/>
    </source>
</evidence>
<dbReference type="RefSeq" id="WP_242613554.1">
    <property type="nucleotide sequence ID" value="NZ_SGWQ01000007.1"/>
</dbReference>
<keyword evidence="2" id="KW-0813">Transport</keyword>